<reference evidence="11" key="2">
    <citation type="submission" date="2022-04" db="EMBL/GenBank/DDBJ databases">
        <title>Genomic draft of R. solanacearum strain IPO1609, a phylotype IIB1/biovar 2/race 3 strain isolated from potato in Europe.</title>
        <authorList>
            <person name="Boucher C."/>
            <person name="Carrere S."/>
            <person name="Dossat C."/>
            <person name="Elbaz M."/>
            <person name="Genin S."/>
            <person name="Gouzy J."/>
            <person name="Prior P."/>
            <person name="Segurens B."/>
            <person name="Wincker P."/>
        </authorList>
    </citation>
    <scope>NUCLEOTIDE SEQUENCE</scope>
    <source>
        <strain evidence="11">IPO1609</strain>
    </source>
</reference>
<dbReference type="Gene3D" id="3.30.1490.20">
    <property type="entry name" value="ATP-grasp fold, A domain"/>
    <property type="match status" value="1"/>
</dbReference>
<dbReference type="PROSITE" id="PS00866">
    <property type="entry name" value="CPSASE_1"/>
    <property type="match status" value="1"/>
</dbReference>
<dbReference type="InterPro" id="IPR011053">
    <property type="entry name" value="Single_hybrid_motif"/>
</dbReference>
<dbReference type="SMART" id="SM01209">
    <property type="entry name" value="GARS_A"/>
    <property type="match status" value="1"/>
</dbReference>
<accession>A0ABF7R9W9</accession>
<evidence type="ECO:0000256" key="5">
    <source>
        <dbReference type="ARBA" id="ARBA00022946"/>
    </source>
</evidence>
<evidence type="ECO:0000256" key="1">
    <source>
        <dbReference type="ARBA" id="ARBA00001953"/>
    </source>
</evidence>
<evidence type="ECO:0000259" key="10">
    <source>
        <dbReference type="PROSITE" id="PS50979"/>
    </source>
</evidence>
<dbReference type="Gene3D" id="3.40.50.20">
    <property type="match status" value="1"/>
</dbReference>
<dbReference type="GO" id="GO:0005524">
    <property type="term" value="F:ATP binding"/>
    <property type="evidence" value="ECO:0007669"/>
    <property type="project" value="UniProtKB-UniRule"/>
</dbReference>
<keyword evidence="3 7" id="KW-0547">Nucleotide-binding</keyword>
<organism evidence="11 12">
    <name type="scientific">Ralstonia solanacearum IPO1609</name>
    <dbReference type="NCBI Taxonomy" id="564066"/>
    <lineage>
        <taxon>Bacteria</taxon>
        <taxon>Pseudomonadati</taxon>
        <taxon>Pseudomonadota</taxon>
        <taxon>Betaproteobacteria</taxon>
        <taxon>Burkholderiales</taxon>
        <taxon>Burkholderiaceae</taxon>
        <taxon>Ralstonia</taxon>
        <taxon>Ralstonia solanacearum species complex</taxon>
    </lineage>
</organism>
<dbReference type="PROSITE" id="PS50968">
    <property type="entry name" value="BIOTINYL_LIPOYL"/>
    <property type="match status" value="1"/>
</dbReference>
<dbReference type="SMART" id="SM00878">
    <property type="entry name" value="Biotin_carb_C"/>
    <property type="match status" value="1"/>
</dbReference>
<dbReference type="Gene3D" id="3.30.700.40">
    <property type="match status" value="1"/>
</dbReference>
<dbReference type="Gene3D" id="3.30.470.20">
    <property type="entry name" value="ATP-grasp fold, B domain"/>
    <property type="match status" value="1"/>
</dbReference>
<gene>
    <name evidence="11" type="ORF">RSIPO_00284</name>
</gene>
<dbReference type="FunFam" id="2.40.50.100:FF:000003">
    <property type="entry name" value="Acetyl-CoA carboxylase biotin carboxyl carrier protein"/>
    <property type="match status" value="1"/>
</dbReference>
<dbReference type="InterPro" id="IPR016185">
    <property type="entry name" value="PreATP-grasp_dom_sf"/>
</dbReference>
<evidence type="ECO:0000256" key="7">
    <source>
        <dbReference type="PROSITE-ProRule" id="PRU00409"/>
    </source>
</evidence>
<dbReference type="Pfam" id="PF02786">
    <property type="entry name" value="CPSase_L_D2"/>
    <property type="match status" value="1"/>
</dbReference>
<dbReference type="PROSITE" id="PS50979">
    <property type="entry name" value="BC"/>
    <property type="match status" value="1"/>
</dbReference>
<dbReference type="PROSITE" id="PS00867">
    <property type="entry name" value="CPSASE_2"/>
    <property type="match status" value="1"/>
</dbReference>
<dbReference type="FunFam" id="3.40.50.20:FF:000010">
    <property type="entry name" value="Propionyl-CoA carboxylase subunit alpha"/>
    <property type="match status" value="1"/>
</dbReference>
<feature type="domain" description="Biotin carboxylation" evidence="10">
    <location>
        <begin position="16"/>
        <end position="474"/>
    </location>
</feature>
<dbReference type="GO" id="GO:0016874">
    <property type="term" value="F:ligase activity"/>
    <property type="evidence" value="ECO:0007669"/>
    <property type="project" value="UniProtKB-KW"/>
</dbReference>
<dbReference type="Pfam" id="PF00364">
    <property type="entry name" value="Biotin_lipoyl"/>
    <property type="match status" value="1"/>
</dbReference>
<dbReference type="Proteomes" id="UP000053470">
    <property type="component" value="Unassembled WGS sequence"/>
</dbReference>
<keyword evidence="5" id="KW-0809">Transit peptide</keyword>
<dbReference type="EMBL" id="LN651282">
    <property type="protein sequence ID" value="CEJ18109.1"/>
    <property type="molecule type" value="Genomic_DNA"/>
</dbReference>
<dbReference type="Pfam" id="PF00289">
    <property type="entry name" value="Biotin_carb_N"/>
    <property type="match status" value="1"/>
</dbReference>
<dbReference type="SUPFAM" id="SSF52440">
    <property type="entry name" value="PreATP-grasp domain"/>
    <property type="match status" value="1"/>
</dbReference>
<evidence type="ECO:0000256" key="4">
    <source>
        <dbReference type="ARBA" id="ARBA00022840"/>
    </source>
</evidence>
<evidence type="ECO:0000256" key="6">
    <source>
        <dbReference type="ARBA" id="ARBA00023267"/>
    </source>
</evidence>
<evidence type="ECO:0000256" key="2">
    <source>
        <dbReference type="ARBA" id="ARBA00022598"/>
    </source>
</evidence>
<dbReference type="InterPro" id="IPR013815">
    <property type="entry name" value="ATP_grasp_subdomain_1"/>
</dbReference>
<evidence type="ECO:0000313" key="11">
    <source>
        <dbReference type="EMBL" id="CEJ18109.1"/>
    </source>
</evidence>
<dbReference type="InterPro" id="IPR011764">
    <property type="entry name" value="Biotin_carboxylation_dom"/>
</dbReference>
<dbReference type="FunFam" id="3.30.470.20:FF:000028">
    <property type="entry name" value="Methylcrotonoyl-CoA carboxylase subunit alpha, mitochondrial"/>
    <property type="match status" value="1"/>
</dbReference>
<dbReference type="Gene3D" id="2.40.50.100">
    <property type="match status" value="1"/>
</dbReference>
<dbReference type="SUPFAM" id="SSF51230">
    <property type="entry name" value="Single hybrid motif"/>
    <property type="match status" value="1"/>
</dbReference>
<dbReference type="PANTHER" id="PTHR18866">
    <property type="entry name" value="CARBOXYLASE:PYRUVATE/ACETYL-COA/PROPIONYL-COA CARBOXYLASE"/>
    <property type="match status" value="1"/>
</dbReference>
<feature type="domain" description="ATP-grasp" evidence="9">
    <location>
        <begin position="135"/>
        <end position="332"/>
    </location>
</feature>
<dbReference type="InterPro" id="IPR005479">
    <property type="entry name" value="CPAse_ATP-bd"/>
</dbReference>
<keyword evidence="12" id="KW-1185">Reference proteome</keyword>
<keyword evidence="2" id="KW-0436">Ligase</keyword>
<dbReference type="SUPFAM" id="SSF51246">
    <property type="entry name" value="Rudiment single hybrid motif"/>
    <property type="match status" value="1"/>
</dbReference>
<dbReference type="Pfam" id="PF21139">
    <property type="entry name" value="BT_MCC_alpha"/>
    <property type="match status" value="1"/>
</dbReference>
<reference evidence="11" key="1">
    <citation type="submission" date="2014-11" db="EMBL/GenBank/DDBJ databases">
        <authorList>
            <person name="Genoscope - CEA"/>
        </authorList>
    </citation>
    <scope>NUCLEOTIDE SEQUENCE</scope>
    <source>
        <strain evidence="11">IPO1609</strain>
    </source>
</reference>
<keyword evidence="6" id="KW-0092">Biotin</keyword>
<dbReference type="PROSITE" id="PS50975">
    <property type="entry name" value="ATP_GRASP"/>
    <property type="match status" value="1"/>
</dbReference>
<dbReference type="PANTHER" id="PTHR18866:SF33">
    <property type="entry name" value="METHYLCROTONOYL-COA CARBOXYLASE SUBUNIT ALPHA, MITOCHONDRIAL-RELATED"/>
    <property type="match status" value="1"/>
</dbReference>
<sequence length="689" mass="73865">MQTMPRKKKHKETNPMFTKLLIANRGEIACRVAATCRRLGIRTVAVYSDADVNARHVAACDEAIHIGEPAARDSYLRADRILEAARATGAQAIHPGYGFLSENETFARACAEAGLVFVGPPASAIEAMGSKSAAKALMERAGVPLVPGYHGDNQDAAFLRAQADRIGYPVLIKASAGGGGKGMRVVEAGEAFEAALASVKREASSSFGDDRVLIEKYLTRPRHIEIQVFADGFGNAVYLFERDCSVQRRHQKVLEEAPAPGMTLDRRRAMGEAAVAAARAVGYVGAGTVEFIVDEDGTFYFMEMNTRLQVEHPVTEMITGEDLVEWQLRVASGEPLPRAQDELRIHGHALEARIYAENPERDFLPSIGTLKVLRTPAAVEFTVGTQAGGEPAAVRIDSGVREGDAISPYYDPMIAKLIVWGRDREEALARMLQALGGVHLVGLSSNVAFLRRLVASQPFAAADLDTGLIARHHDALFPAAPPVAQDAVALAAAALLAREARGLRTDTRDPHSPWARGSGWRLNGEAERTLRFAQGEQAIEAHLVYGRDGTRLRVDGHEAPFTTQRHGDTFTATLGSHKAAGQVHIDGEAFHVFTGGRHWTLERHDPLAHAGEADDEGGKLTAPMPGKVIAVLATPGQSVAKGAPLVVMEAMKMEHTLTAPADGVVESVLYGVGDQVAEGVQLLSFKAAG</sequence>
<dbReference type="InterPro" id="IPR011054">
    <property type="entry name" value="Rudment_hybrid_motif"/>
</dbReference>
<evidence type="ECO:0000313" key="12">
    <source>
        <dbReference type="Proteomes" id="UP000053470"/>
    </source>
</evidence>
<dbReference type="FunFam" id="3.30.1490.20:FF:000003">
    <property type="entry name" value="acetyl-CoA carboxylase isoform X1"/>
    <property type="match status" value="1"/>
</dbReference>
<comment type="cofactor">
    <cofactor evidence="1">
        <name>biotin</name>
        <dbReference type="ChEBI" id="CHEBI:57586"/>
    </cofactor>
</comment>
<evidence type="ECO:0000259" key="8">
    <source>
        <dbReference type="PROSITE" id="PS50968"/>
    </source>
</evidence>
<dbReference type="InterPro" id="IPR000089">
    <property type="entry name" value="Biotin_lipoyl"/>
</dbReference>
<dbReference type="Pfam" id="PF02785">
    <property type="entry name" value="Biotin_carb_C"/>
    <property type="match status" value="1"/>
</dbReference>
<protein>
    <submittedName>
        <fullName evidence="11">Probable acetyl/propionyl-coa carboxylase, alpha subunit protein</fullName>
    </submittedName>
</protein>
<dbReference type="InterPro" id="IPR048429">
    <property type="entry name" value="MCC_alpha_BT"/>
</dbReference>
<evidence type="ECO:0000256" key="3">
    <source>
        <dbReference type="ARBA" id="ARBA00022741"/>
    </source>
</evidence>
<dbReference type="AlphaFoldDB" id="A0ABF7R9W9"/>
<evidence type="ECO:0000259" key="9">
    <source>
        <dbReference type="PROSITE" id="PS50975"/>
    </source>
</evidence>
<proteinExistence type="predicted"/>
<dbReference type="InterPro" id="IPR005481">
    <property type="entry name" value="BC-like_N"/>
</dbReference>
<dbReference type="InterPro" id="IPR005482">
    <property type="entry name" value="Biotin_COase_C"/>
</dbReference>
<feature type="domain" description="Lipoyl-binding" evidence="8">
    <location>
        <begin position="610"/>
        <end position="686"/>
    </location>
</feature>
<keyword evidence="4 7" id="KW-0067">ATP-binding</keyword>
<dbReference type="InterPro" id="IPR011761">
    <property type="entry name" value="ATP-grasp"/>
</dbReference>
<name>A0ABF7R9W9_RALSL</name>
<dbReference type="CDD" id="cd06850">
    <property type="entry name" value="biotinyl_domain"/>
    <property type="match status" value="1"/>
</dbReference>
<dbReference type="SUPFAM" id="SSF56059">
    <property type="entry name" value="Glutathione synthetase ATP-binding domain-like"/>
    <property type="match status" value="1"/>
</dbReference>
<dbReference type="InterPro" id="IPR050856">
    <property type="entry name" value="Biotin_carboxylase_complex"/>
</dbReference>